<dbReference type="Proteomes" id="UP001279410">
    <property type="component" value="Unassembled WGS sequence"/>
</dbReference>
<feature type="compositionally biased region" description="Basic and acidic residues" evidence="1">
    <location>
        <begin position="1076"/>
        <end position="1087"/>
    </location>
</feature>
<feature type="compositionally biased region" description="Basic and acidic residues" evidence="1">
    <location>
        <begin position="788"/>
        <end position="800"/>
    </location>
</feature>
<evidence type="ECO:0000313" key="3">
    <source>
        <dbReference type="Proteomes" id="UP001279410"/>
    </source>
</evidence>
<feature type="region of interest" description="Disordered" evidence="1">
    <location>
        <begin position="175"/>
        <end position="235"/>
    </location>
</feature>
<feature type="compositionally biased region" description="Basic and acidic residues" evidence="1">
    <location>
        <begin position="208"/>
        <end position="219"/>
    </location>
</feature>
<comment type="caution">
    <text evidence="2">The sequence shown here is derived from an EMBL/GenBank/DDBJ whole genome shotgun (WGS) entry which is preliminary data.</text>
</comment>
<name>A0AAD3RDP5_LATJO</name>
<gene>
    <name evidence="2" type="ORF">AKAME5_001621200</name>
</gene>
<feature type="region of interest" description="Disordered" evidence="1">
    <location>
        <begin position="267"/>
        <end position="290"/>
    </location>
</feature>
<protein>
    <submittedName>
        <fullName evidence="2">Uncharacterized protein</fullName>
    </submittedName>
</protein>
<feature type="compositionally biased region" description="Basic and acidic residues" evidence="1">
    <location>
        <begin position="689"/>
        <end position="725"/>
    </location>
</feature>
<evidence type="ECO:0000313" key="2">
    <source>
        <dbReference type="EMBL" id="GLD64681.1"/>
    </source>
</evidence>
<dbReference type="EMBL" id="BRZM01000070">
    <property type="protein sequence ID" value="GLD64681.1"/>
    <property type="molecule type" value="Genomic_DNA"/>
</dbReference>
<feature type="compositionally biased region" description="Basic and acidic residues" evidence="1">
    <location>
        <begin position="1056"/>
        <end position="1067"/>
    </location>
</feature>
<feature type="compositionally biased region" description="Basic residues" evidence="1">
    <location>
        <begin position="749"/>
        <end position="763"/>
    </location>
</feature>
<feature type="region of interest" description="Disordered" evidence="1">
    <location>
        <begin position="829"/>
        <end position="1192"/>
    </location>
</feature>
<feature type="compositionally biased region" description="Polar residues" evidence="1">
    <location>
        <begin position="590"/>
        <end position="605"/>
    </location>
</feature>
<keyword evidence="3" id="KW-1185">Reference proteome</keyword>
<feature type="region of interest" description="Disordered" evidence="1">
    <location>
        <begin position="1"/>
        <end position="65"/>
    </location>
</feature>
<sequence length="1192" mass="132365">MDEATPLKPPTVAEMLHRRANAGQNTDTPSSTRRESNPNQQHPQHHLPPVMTNPTQPQTQAHQNPLNINFLPGVHPPPLSFQTLSTAAGFHPEFRPLRLPGFMLTPCSNQGTCWMNMSSVPSTPSSMFLQCPCAVVPHGPFLPPPPCFPLPDVHHSCYLCPQAVPVHQPCAPGPLTRGEGEPVSEQLNASPKPAESEEEERNEEAESEEKQQSNDKDKLQANNTEDETTKFTVSPGCLPFLDEQSLAKHTLEEYMAIMDSICPKTNENVEVKENDEENKDGEREKQEAENTSFLEYLDKLCSDEDFVRNVESKLDIDFLNLLLSDDPEPPDLLAWLQADLGLEQEPPNQSSVDSTVDPVTDTGTFQVGLTLNRDHLDSLLPPESLNFFAPEEQEQKLGSTLRTKNLDSPISPDPGPLDFIPLKELQQEAFEVTLQEQLHQLSADSNSDPVTDETPKVTVPVEERAQTPVCFTSLLEATDQDALAALLFADDISPYVSEDASVSLSNFVMTQSIESLQRIQSGPLPVDPPASESNTTSSVAGPHAIARNDPAPSFRAASLTDSPPESASPPPLTVLARKTLGSAQIRETEQQCSPRNINPKSTSLKDTFHPTKDDLNDAIPVPASSSVVADSHSDSCDDQVDGNSSGLVPKIQMLEAPKGLQVSQELVSPGIVSEILTREWRDIEKTEVTKKKTATKAREEGVTEMSFEKTEENKESDTKLNDKIRRSQRLSDQNEKEKAGVDSEFKTKRAERKPNKKSIKKTAKFTPEKDGVLYEKPSRQPSGGRQLCKREESNFEERSQGAKITHTVKQLEEKHQNLTEEIEKLKVEAEEQCETDDSNFYTKTPQKKSKRDEGRVKRQEEPIQTSSFLKRRTRRLTAEEKVQLTPLPAANNANKNNSPVFPPVLSSPQSPDTPLTKDTIKVDQGGQEAPGEALLNERHELKLPVSSPESPSVKTSEENPTLPLVLQTENTTGIHKDMRAKATCRSSSPRPSPHQTTDVKGEGEEEHPSLPLSPMKRHRQECGASEETEMRVNETEKQGIEAEILKSPMKRARWKNKAEVNSRRAEEQEQTQMDDGVERSTGKDETFAVRTPNTRSKTRAEMISDPSKSTGQESEKNPSKTPSKEESGAMKTRSQSLGGIQVPRFPCKRQTLSAKLPTKYKDFTSNKPKLMGQKRQLNREKGKAKTQKRHLN</sequence>
<feature type="compositionally biased region" description="Polar residues" evidence="1">
    <location>
        <begin position="52"/>
        <end position="65"/>
    </location>
</feature>
<organism evidence="2 3">
    <name type="scientific">Lates japonicus</name>
    <name type="common">Japanese lates</name>
    <dbReference type="NCBI Taxonomy" id="270547"/>
    <lineage>
        <taxon>Eukaryota</taxon>
        <taxon>Metazoa</taxon>
        <taxon>Chordata</taxon>
        <taxon>Craniata</taxon>
        <taxon>Vertebrata</taxon>
        <taxon>Euteleostomi</taxon>
        <taxon>Actinopterygii</taxon>
        <taxon>Neopterygii</taxon>
        <taxon>Teleostei</taxon>
        <taxon>Neoteleostei</taxon>
        <taxon>Acanthomorphata</taxon>
        <taxon>Carangaria</taxon>
        <taxon>Carangaria incertae sedis</taxon>
        <taxon>Centropomidae</taxon>
        <taxon>Lates</taxon>
    </lineage>
</organism>
<feature type="compositionally biased region" description="Basic and acidic residues" evidence="1">
    <location>
        <begin position="997"/>
        <end position="1008"/>
    </location>
</feature>
<accession>A0AAD3RDP5</accession>
<evidence type="ECO:0000256" key="1">
    <source>
        <dbReference type="SAM" id="MobiDB-lite"/>
    </source>
</evidence>
<feature type="compositionally biased region" description="Basic and acidic residues" evidence="1">
    <location>
        <begin position="732"/>
        <end position="748"/>
    </location>
</feature>
<feature type="region of interest" description="Disordered" evidence="1">
    <location>
        <begin position="689"/>
        <end position="808"/>
    </location>
</feature>
<feature type="compositionally biased region" description="Acidic residues" evidence="1">
    <location>
        <begin position="196"/>
        <end position="207"/>
    </location>
</feature>
<feature type="compositionally biased region" description="Basic and acidic residues" evidence="1">
    <location>
        <begin position="1028"/>
        <end position="1044"/>
    </location>
</feature>
<reference evidence="2" key="1">
    <citation type="submission" date="2022-08" db="EMBL/GenBank/DDBJ databases">
        <title>Genome sequencing of akame (Lates japonicus).</title>
        <authorList>
            <person name="Hashiguchi Y."/>
            <person name="Takahashi H."/>
        </authorList>
    </citation>
    <scope>NUCLEOTIDE SEQUENCE</scope>
    <source>
        <strain evidence="2">Kochi</strain>
    </source>
</reference>
<feature type="region of interest" description="Disordered" evidence="1">
    <location>
        <begin position="520"/>
        <end position="572"/>
    </location>
</feature>
<feature type="compositionally biased region" description="Polar residues" evidence="1">
    <location>
        <begin position="22"/>
        <end position="31"/>
    </location>
</feature>
<feature type="compositionally biased region" description="Basic and acidic residues" evidence="1">
    <location>
        <begin position="766"/>
        <end position="778"/>
    </location>
</feature>
<feature type="compositionally biased region" description="Polar residues" evidence="1">
    <location>
        <begin position="984"/>
        <end position="996"/>
    </location>
</feature>
<feature type="compositionally biased region" description="Basic and acidic residues" evidence="1">
    <location>
        <begin position="1113"/>
        <end position="1128"/>
    </location>
</feature>
<feature type="compositionally biased region" description="Basic and acidic residues" evidence="1">
    <location>
        <begin position="850"/>
        <end position="861"/>
    </location>
</feature>
<dbReference type="AlphaFoldDB" id="A0AAD3RDP5"/>
<proteinExistence type="predicted"/>
<feature type="region of interest" description="Disordered" evidence="1">
    <location>
        <begin position="585"/>
        <end position="605"/>
    </location>
</feature>